<name>A0A5N6VI07_9EURO</name>
<evidence type="ECO:0000313" key="1">
    <source>
        <dbReference type="EMBL" id="KAE8308147.1"/>
    </source>
</evidence>
<proteinExistence type="predicted"/>
<sequence length="113" mass="12501">MVNIAVSHTAARGSIPRIGINFCFAEISHILLIVSLSNLLCRLFGSVQSIDPLPFLPSPFVTSLEMSLDHPPSLWNSNRPATCCTSISRRVGNSWLYRIDVGTRRSLQSHPCH</sequence>
<organism evidence="1 2">
    <name type="scientific">Aspergillus transmontanensis</name>
    <dbReference type="NCBI Taxonomy" id="1034304"/>
    <lineage>
        <taxon>Eukaryota</taxon>
        <taxon>Fungi</taxon>
        <taxon>Dikarya</taxon>
        <taxon>Ascomycota</taxon>
        <taxon>Pezizomycotina</taxon>
        <taxon>Eurotiomycetes</taxon>
        <taxon>Eurotiomycetidae</taxon>
        <taxon>Eurotiales</taxon>
        <taxon>Aspergillaceae</taxon>
        <taxon>Aspergillus</taxon>
        <taxon>Aspergillus subgen. Circumdati</taxon>
    </lineage>
</organism>
<accession>A0A5N6VI07</accession>
<evidence type="ECO:0000313" key="2">
    <source>
        <dbReference type="Proteomes" id="UP000325433"/>
    </source>
</evidence>
<keyword evidence="2" id="KW-1185">Reference proteome</keyword>
<gene>
    <name evidence="1" type="ORF">BDV41DRAFT_515873</name>
</gene>
<dbReference type="Proteomes" id="UP000325433">
    <property type="component" value="Unassembled WGS sequence"/>
</dbReference>
<protein>
    <submittedName>
        <fullName evidence="1">Uncharacterized protein</fullName>
    </submittedName>
</protein>
<dbReference type="AlphaFoldDB" id="A0A5N6VI07"/>
<dbReference type="EMBL" id="ML738390">
    <property type="protein sequence ID" value="KAE8308147.1"/>
    <property type="molecule type" value="Genomic_DNA"/>
</dbReference>
<reference evidence="2" key="1">
    <citation type="submission" date="2019-04" db="EMBL/GenBank/DDBJ databases">
        <title>Friends and foes A comparative genomics studyof 23 Aspergillus species from section Flavi.</title>
        <authorList>
            <consortium name="DOE Joint Genome Institute"/>
            <person name="Kjaerbolling I."/>
            <person name="Vesth T."/>
            <person name="Frisvad J.C."/>
            <person name="Nybo J.L."/>
            <person name="Theobald S."/>
            <person name="Kildgaard S."/>
            <person name="Isbrandt T."/>
            <person name="Kuo A."/>
            <person name="Sato A."/>
            <person name="Lyhne E.K."/>
            <person name="Kogle M.E."/>
            <person name="Wiebenga A."/>
            <person name="Kun R.S."/>
            <person name="Lubbers R.J."/>
            <person name="Makela M.R."/>
            <person name="Barry K."/>
            <person name="Chovatia M."/>
            <person name="Clum A."/>
            <person name="Daum C."/>
            <person name="Haridas S."/>
            <person name="He G."/>
            <person name="LaButti K."/>
            <person name="Lipzen A."/>
            <person name="Mondo S."/>
            <person name="Riley R."/>
            <person name="Salamov A."/>
            <person name="Simmons B.A."/>
            <person name="Magnuson J.K."/>
            <person name="Henrissat B."/>
            <person name="Mortensen U.H."/>
            <person name="Larsen T.O."/>
            <person name="Devries R.P."/>
            <person name="Grigoriev I.V."/>
            <person name="Machida M."/>
            <person name="Baker S.E."/>
            <person name="Andersen M.R."/>
        </authorList>
    </citation>
    <scope>NUCLEOTIDE SEQUENCE [LARGE SCALE GENOMIC DNA]</scope>
    <source>
        <strain evidence="2">CBS 130015</strain>
    </source>
</reference>